<proteinExistence type="predicted"/>
<evidence type="ECO:0000313" key="1">
    <source>
        <dbReference type="EMBL" id="NAS19410.1"/>
    </source>
</evidence>
<keyword evidence="1" id="KW-0328">Glycosyltransferase</keyword>
<comment type="caution">
    <text evidence="1">The sequence shown here is derived from an EMBL/GenBank/DDBJ whole genome shotgun (WGS) entry which is preliminary data.</text>
</comment>
<dbReference type="RefSeq" id="WP_124230474.1">
    <property type="nucleotide sequence ID" value="NZ_RQKF01000032.1"/>
</dbReference>
<accession>A0A6L9ERV1</accession>
<keyword evidence="1" id="KW-0808">Transferase</keyword>
<reference evidence="1 2" key="1">
    <citation type="submission" date="2020-01" db="EMBL/GenBank/DDBJ databases">
        <title>Genome sequence of a 1,3-propanediol producer, Clostridium butyricum S3.</title>
        <authorList>
            <person name="Zhou J."/>
        </authorList>
    </citation>
    <scope>NUCLEOTIDE SEQUENCE [LARGE SCALE GENOMIC DNA]</scope>
    <source>
        <strain evidence="1 2">S3</strain>
    </source>
</reference>
<gene>
    <name evidence="1" type="ORF">GND98_016505</name>
</gene>
<protein>
    <submittedName>
        <fullName evidence="1">Amidophosphoribosyltransferase</fullName>
    </submittedName>
</protein>
<name>A0A6L9ERV1_CLOBU</name>
<organism evidence="1 2">
    <name type="scientific">Clostridium butyricum</name>
    <dbReference type="NCBI Taxonomy" id="1492"/>
    <lineage>
        <taxon>Bacteria</taxon>
        <taxon>Bacillati</taxon>
        <taxon>Bacillota</taxon>
        <taxon>Clostridia</taxon>
        <taxon>Eubacteriales</taxon>
        <taxon>Clostridiaceae</taxon>
        <taxon>Clostridium</taxon>
    </lineage>
</organism>
<dbReference type="Proteomes" id="UP000474042">
    <property type="component" value="Unassembled WGS sequence"/>
</dbReference>
<dbReference type="AlphaFoldDB" id="A0A6L9ERV1"/>
<sequence>MAINRETLDRIKNSKREDSNMVLDVDETIVQAVNNLNEANITTIDGNETYNASEIIEDQIHDGATQEAILVETEVDDNEENIAEDVLSNAKSVSSRNVSRTIGKAGAISIVNANTGNRITIARECYSAIGNPSKVQFALTDNNLIVGEKVLENNNDFNVKESSGKAIIYSSALVREITDNFNLDFSNRTSLTFSDVQYSNADDVQIMIVKIK</sequence>
<dbReference type="EMBL" id="WOFV02000072">
    <property type="protein sequence ID" value="NAS19410.1"/>
    <property type="molecule type" value="Genomic_DNA"/>
</dbReference>
<evidence type="ECO:0000313" key="2">
    <source>
        <dbReference type="Proteomes" id="UP000474042"/>
    </source>
</evidence>
<dbReference type="GO" id="GO:0016757">
    <property type="term" value="F:glycosyltransferase activity"/>
    <property type="evidence" value="ECO:0007669"/>
    <property type="project" value="UniProtKB-KW"/>
</dbReference>